<dbReference type="OrthoDB" id="848702at2759"/>
<dbReference type="GO" id="GO:0005829">
    <property type="term" value="C:cytosol"/>
    <property type="evidence" value="ECO:0007669"/>
    <property type="project" value="TreeGrafter"/>
</dbReference>
<dbReference type="InterPro" id="IPR007052">
    <property type="entry name" value="CS_dom"/>
</dbReference>
<organism evidence="5 6">
    <name type="scientific">Salix purpurea</name>
    <name type="common">Purple osier willow</name>
    <dbReference type="NCBI Taxonomy" id="77065"/>
    <lineage>
        <taxon>Eukaryota</taxon>
        <taxon>Viridiplantae</taxon>
        <taxon>Streptophyta</taxon>
        <taxon>Embryophyta</taxon>
        <taxon>Tracheophyta</taxon>
        <taxon>Spermatophyta</taxon>
        <taxon>Magnoliopsida</taxon>
        <taxon>eudicotyledons</taxon>
        <taxon>Gunneridae</taxon>
        <taxon>Pentapetalae</taxon>
        <taxon>rosids</taxon>
        <taxon>fabids</taxon>
        <taxon>Malpighiales</taxon>
        <taxon>Salicaceae</taxon>
        <taxon>Saliceae</taxon>
        <taxon>Salix</taxon>
    </lineage>
</organism>
<dbReference type="GO" id="GO:0101031">
    <property type="term" value="C:protein folding chaperone complex"/>
    <property type="evidence" value="ECO:0007669"/>
    <property type="project" value="UniProtKB-ARBA"/>
</dbReference>
<comment type="subunit">
    <text evidence="2">Interacts with HSP90 in an ATP-dependent manner.</text>
</comment>
<comment type="caution">
    <text evidence="5">The sequence shown here is derived from an EMBL/GenBank/DDBJ whole genome shotgun (WGS) entry which is preliminary data.</text>
</comment>
<evidence type="ECO:0000313" key="5">
    <source>
        <dbReference type="EMBL" id="KAJ6685173.1"/>
    </source>
</evidence>
<dbReference type="PANTHER" id="PTHR22932:SF11">
    <property type="entry name" value="CO-CHAPERONE PROTEIN P23"/>
    <property type="match status" value="1"/>
</dbReference>
<evidence type="ECO:0000313" key="6">
    <source>
        <dbReference type="Proteomes" id="UP001151532"/>
    </source>
</evidence>
<dbReference type="GO" id="GO:0005634">
    <property type="term" value="C:nucleus"/>
    <property type="evidence" value="ECO:0007669"/>
    <property type="project" value="UniProtKB-SubCell"/>
</dbReference>
<dbReference type="FunFam" id="2.60.40.790:FF:000013">
    <property type="entry name" value="Very-long-chain (3R)-3-hydroxyacyl-CoA dehydratase"/>
    <property type="match status" value="1"/>
</dbReference>
<comment type="subcellular location">
    <subcellularLocation>
        <location evidence="2">Cytoplasm</location>
    </subcellularLocation>
    <subcellularLocation>
        <location evidence="2">Nucleus</location>
    </subcellularLocation>
</comment>
<gene>
    <name evidence="5" type="ORF">OIU79_015276</name>
</gene>
<dbReference type="InterPro" id="IPR045250">
    <property type="entry name" value="p23-like"/>
</dbReference>
<evidence type="ECO:0000256" key="3">
    <source>
        <dbReference type="SAM" id="MobiDB-lite"/>
    </source>
</evidence>
<dbReference type="GO" id="GO:0051131">
    <property type="term" value="P:chaperone-mediated protein complex assembly"/>
    <property type="evidence" value="ECO:0007669"/>
    <property type="project" value="TreeGrafter"/>
</dbReference>
<comment type="function">
    <text evidence="2">Acts as a co-chaperone for HSP90.</text>
</comment>
<dbReference type="GO" id="GO:0009408">
    <property type="term" value="P:response to heat"/>
    <property type="evidence" value="ECO:0007669"/>
    <property type="project" value="UniProtKB-ARBA"/>
</dbReference>
<dbReference type="InterPro" id="IPR008978">
    <property type="entry name" value="HSP20-like_chaperone"/>
</dbReference>
<feature type="domain" description="CS" evidence="4">
    <location>
        <begin position="73"/>
        <end position="162"/>
    </location>
</feature>
<comment type="similarity">
    <text evidence="1 2">Belongs to the p23/wos2 family.</text>
</comment>
<dbReference type="GO" id="GO:0006457">
    <property type="term" value="P:protein folding"/>
    <property type="evidence" value="ECO:0007669"/>
    <property type="project" value="TreeGrafter"/>
</dbReference>
<reference evidence="5" key="2">
    <citation type="journal article" date="2023" name="Int. J. Mol. Sci.">
        <title>De Novo Assembly and Annotation of 11 Diverse Shrub Willow (Salix) Genomes Reveals Novel Gene Organization in Sex-Linked Regions.</title>
        <authorList>
            <person name="Hyden B."/>
            <person name="Feng K."/>
            <person name="Yates T.B."/>
            <person name="Jawdy S."/>
            <person name="Cereghino C."/>
            <person name="Smart L.B."/>
            <person name="Muchero W."/>
        </authorList>
    </citation>
    <scope>NUCLEOTIDE SEQUENCE</scope>
    <source>
        <tissue evidence="5">Shoot tip</tissue>
    </source>
</reference>
<protein>
    <recommendedName>
        <fullName evidence="2">Co-chaperone protein p23</fullName>
    </recommendedName>
</protein>
<feature type="region of interest" description="Disordered" evidence="3">
    <location>
        <begin position="239"/>
        <end position="287"/>
    </location>
</feature>
<dbReference type="GO" id="GO:0051087">
    <property type="term" value="F:protein-folding chaperone binding"/>
    <property type="evidence" value="ECO:0007669"/>
    <property type="project" value="UniProtKB-ARBA"/>
</dbReference>
<dbReference type="CDD" id="cd06465">
    <property type="entry name" value="p23_hB-ind1_like"/>
    <property type="match status" value="1"/>
</dbReference>
<dbReference type="EMBL" id="JAPFFK010000019">
    <property type="protein sequence ID" value="KAJ6685173.1"/>
    <property type="molecule type" value="Genomic_DNA"/>
</dbReference>
<dbReference type="Pfam" id="PF04969">
    <property type="entry name" value="CS"/>
    <property type="match status" value="1"/>
</dbReference>
<keyword evidence="2" id="KW-0963">Cytoplasm</keyword>
<dbReference type="Proteomes" id="UP001151532">
    <property type="component" value="Chromosome 2"/>
</dbReference>
<name>A0A9Q0SPZ9_SALPP</name>
<dbReference type="GO" id="GO:0051879">
    <property type="term" value="F:Hsp90 protein binding"/>
    <property type="evidence" value="ECO:0007669"/>
    <property type="project" value="UniProtKB-UniRule"/>
</dbReference>
<reference evidence="5" key="1">
    <citation type="submission" date="2022-11" db="EMBL/GenBank/DDBJ databases">
        <authorList>
            <person name="Hyden B.L."/>
            <person name="Feng K."/>
            <person name="Yates T."/>
            <person name="Jawdy S."/>
            <person name="Smart L.B."/>
            <person name="Muchero W."/>
        </authorList>
    </citation>
    <scope>NUCLEOTIDE SEQUENCE</scope>
    <source>
        <tissue evidence="5">Shoot tip</tissue>
    </source>
</reference>
<dbReference type="Gene3D" id="2.60.40.790">
    <property type="match status" value="1"/>
</dbReference>
<dbReference type="AlphaFoldDB" id="A0A9Q0SPZ9"/>
<keyword evidence="2" id="KW-0143">Chaperone</keyword>
<evidence type="ECO:0000256" key="2">
    <source>
        <dbReference type="RuleBase" id="RU369032"/>
    </source>
</evidence>
<keyword evidence="6" id="KW-1185">Reference proteome</keyword>
<dbReference type="PANTHER" id="PTHR22932">
    <property type="entry name" value="TELOMERASE-BINDING PROTEIN P23 HSP90 CO-CHAPERONE"/>
    <property type="match status" value="1"/>
</dbReference>
<evidence type="ECO:0000259" key="4">
    <source>
        <dbReference type="PROSITE" id="PS51203"/>
    </source>
</evidence>
<feature type="compositionally biased region" description="Acidic residues" evidence="3">
    <location>
        <begin position="251"/>
        <end position="266"/>
    </location>
</feature>
<accession>A0A9Q0SPZ9</accession>
<evidence type="ECO:0000256" key="1">
    <source>
        <dbReference type="ARBA" id="ARBA00025733"/>
    </source>
</evidence>
<dbReference type="PROSITE" id="PS51203">
    <property type="entry name" value="CS"/>
    <property type="match status" value="1"/>
</dbReference>
<proteinExistence type="inferred from homology"/>
<sequence length="287" mass="31367">MAGSGILDYFLKQKLDKNGKKGLNCGVLLYQSVLFLVDVVKACWENEIVRHDFAELYVDWSMVEIVRLLLTLRRHPSVKWAQRSDNLFITVQLPDAQDVKLKLEPEGKFFFSATSGADKIPYEIELELFDKIIVEDSKTSIGSRSIHYIVKKAENKWWGRLIKQTGKPPVFLTVDWDKWIDEDEEFTSKGAPEMGDTGFDFPGMNLGGGGGFDGMNLGGGGGFDGMNLGGGGGFDGMNFGGGGGFGGPAPEMDDDDEDETEDENAEEAPSAEKEVPSASGEADAKKT</sequence>
<keyword evidence="2" id="KW-0539">Nucleus</keyword>
<dbReference type="SUPFAM" id="SSF49764">
    <property type="entry name" value="HSP20-like chaperones"/>
    <property type="match status" value="1"/>
</dbReference>